<proteinExistence type="predicted"/>
<sequence>MLANYSTPAPPIIRLPIELACNIIQLLDIDDAFILGSSCRFFRNIMRDSSICRPLIEKYAPFSDECVRYRPTWNYATALSAVAKRHAAIANLEPFAVAVVAEADDPTYGARRDNGGNNGYTRNYAPPPPAYVYASQALLYMVGRTLRILPLHGGSTIRSEMVVDVRMLLDEAIPESDGTRNYLFRPIHYSDGIVSCVYAHHRVAGGHQESWLVLLNPETSWCTSHRLALPHHRLFVRNNKDFLVFGTYTNRRVPEQDSEIAGLGGGEGANNDTTAAAPASAGPAHHGRHRRWVLRHYSFLTDTWSAKAIFLDNAIGLADLGSSLCFDVIDGYFYALANQQRYLEDGEYDYDDDEYNYGANGQYTSNIGFSSADPMGLTSMHQYPGGPRPPPAGLFATSSYYTRRNDEGAVDDRWTTLQLEKSQATGQIFAVESRKEWLRASGGSSSRRTYYMQPLEWILSDSKESDSSIQGENTSNINDTSSSAAQLQRLPENVHPGDDAARVMPLTLNKCAARVYSMSSRTFMDLYYQNASWSANGQTTPQLVLRAGARRFRPPTLVETHSSGETANAYASGRDGFEGGNQEDGSDNLLYPMREISKHYVDKDVVTWPAVPDGNDDKIERSRELNEILNPPGYGGNITGTSWDDRLLIYSTNSNIDNTIAEDNGKQAIVIISFDPTLCLPGLKVWENGKAADQESQSHGKGQEKEGLGCNAGPWPRDVGLFQRKEEWNSGHATARGQDQEGLGSGEEGREKDKMMEEDGQMQSTTTSGSCELEPGKHAETSWVCKEEPMYRSIGRGFDFSFHIGGHRKTDSNRCL</sequence>
<organism evidence="3 4">
    <name type="scientific">Sporothrix eucalyptigena</name>
    <dbReference type="NCBI Taxonomy" id="1812306"/>
    <lineage>
        <taxon>Eukaryota</taxon>
        <taxon>Fungi</taxon>
        <taxon>Dikarya</taxon>
        <taxon>Ascomycota</taxon>
        <taxon>Pezizomycotina</taxon>
        <taxon>Sordariomycetes</taxon>
        <taxon>Sordariomycetidae</taxon>
        <taxon>Ophiostomatales</taxon>
        <taxon>Ophiostomataceae</taxon>
        <taxon>Sporothrix</taxon>
    </lineage>
</organism>
<evidence type="ECO:0000256" key="1">
    <source>
        <dbReference type="SAM" id="MobiDB-lite"/>
    </source>
</evidence>
<comment type="caution">
    <text evidence="3">The sequence shown here is derived from an EMBL/GenBank/DDBJ whole genome shotgun (WGS) entry which is preliminary data.</text>
</comment>
<evidence type="ECO:0000259" key="2">
    <source>
        <dbReference type="PROSITE" id="PS50181"/>
    </source>
</evidence>
<accession>A0ABP0BQI0</accession>
<reference evidence="3 4" key="1">
    <citation type="submission" date="2024-01" db="EMBL/GenBank/DDBJ databases">
        <authorList>
            <person name="Allen C."/>
            <person name="Tagirdzhanova G."/>
        </authorList>
    </citation>
    <scope>NUCLEOTIDE SEQUENCE [LARGE SCALE GENOMIC DNA]</scope>
</reference>
<feature type="domain" description="F-box" evidence="2">
    <location>
        <begin position="9"/>
        <end position="55"/>
    </location>
</feature>
<dbReference type="EMBL" id="CAWUHD010000042">
    <property type="protein sequence ID" value="CAK7221905.1"/>
    <property type="molecule type" value="Genomic_DNA"/>
</dbReference>
<evidence type="ECO:0000313" key="3">
    <source>
        <dbReference type="EMBL" id="CAK7221905.1"/>
    </source>
</evidence>
<dbReference type="SUPFAM" id="SSF81383">
    <property type="entry name" value="F-box domain"/>
    <property type="match status" value="1"/>
</dbReference>
<feature type="compositionally biased region" description="Basic and acidic residues" evidence="1">
    <location>
        <begin position="691"/>
        <end position="707"/>
    </location>
</feature>
<feature type="compositionally biased region" description="Low complexity" evidence="1">
    <location>
        <begin position="275"/>
        <end position="284"/>
    </location>
</feature>
<name>A0ABP0BQI0_9PEZI</name>
<dbReference type="PROSITE" id="PS50181">
    <property type="entry name" value="FBOX"/>
    <property type="match status" value="1"/>
</dbReference>
<feature type="compositionally biased region" description="Polar residues" evidence="1">
    <location>
        <begin position="761"/>
        <end position="770"/>
    </location>
</feature>
<feature type="region of interest" description="Disordered" evidence="1">
    <location>
        <begin position="463"/>
        <end position="484"/>
    </location>
</feature>
<gene>
    <name evidence="3" type="ORF">SEUCBS140593_004720</name>
</gene>
<dbReference type="InterPro" id="IPR036047">
    <property type="entry name" value="F-box-like_dom_sf"/>
</dbReference>
<feature type="compositionally biased region" description="Basic and acidic residues" evidence="1">
    <location>
        <begin position="747"/>
        <end position="757"/>
    </location>
</feature>
<dbReference type="Proteomes" id="UP001642482">
    <property type="component" value="Unassembled WGS sequence"/>
</dbReference>
<protein>
    <recommendedName>
        <fullName evidence="2">F-box domain-containing protein</fullName>
    </recommendedName>
</protein>
<dbReference type="InterPro" id="IPR001810">
    <property type="entry name" value="F-box_dom"/>
</dbReference>
<evidence type="ECO:0000313" key="4">
    <source>
        <dbReference type="Proteomes" id="UP001642482"/>
    </source>
</evidence>
<feature type="region of interest" description="Disordered" evidence="1">
    <location>
        <begin position="728"/>
        <end position="775"/>
    </location>
</feature>
<keyword evidence="4" id="KW-1185">Reference proteome</keyword>
<feature type="compositionally biased region" description="Polar residues" evidence="1">
    <location>
        <begin position="467"/>
        <end position="484"/>
    </location>
</feature>
<dbReference type="Pfam" id="PF00646">
    <property type="entry name" value="F-box"/>
    <property type="match status" value="1"/>
</dbReference>
<feature type="region of interest" description="Disordered" evidence="1">
    <location>
        <begin position="256"/>
        <end position="285"/>
    </location>
</feature>
<feature type="region of interest" description="Disordered" evidence="1">
    <location>
        <begin position="691"/>
        <end position="711"/>
    </location>
</feature>